<comment type="caution">
    <text evidence="1">The sequence shown here is derived from an EMBL/GenBank/DDBJ whole genome shotgun (WGS) entry which is preliminary data.</text>
</comment>
<protein>
    <submittedName>
        <fullName evidence="1">TIGR02117 family protein</fullName>
    </submittedName>
</protein>
<dbReference type="Pfam" id="PF09601">
    <property type="entry name" value="DUF2459"/>
    <property type="match status" value="1"/>
</dbReference>
<dbReference type="InterPro" id="IPR011727">
    <property type="entry name" value="CHP02117"/>
</dbReference>
<evidence type="ECO:0000313" key="2">
    <source>
        <dbReference type="Proteomes" id="UP001165296"/>
    </source>
</evidence>
<dbReference type="Proteomes" id="UP001165296">
    <property type="component" value="Unassembled WGS sequence"/>
</dbReference>
<keyword evidence="2" id="KW-1185">Reference proteome</keyword>
<sequence length="220" mass="24718">MYPALAFLLLFLSGTMLPVHRRFEQTPDGVPVFVVSNGFHTDIVVPLREARTDIDWLRQLQQPTLTARFGSYEYAAFGWGSERFYLESYGGKFPGPATVLRSVVPGKTLMHVDFYQHAPRPGRRVVALRISPTQYQQLAGLIAQSFQPDSAGAAVLRNAAGYTPDDFFFWARGRYHALRTCNDWTNGTLRKAGLRTALKAPLAGSVLFQARRSRPAREIR</sequence>
<dbReference type="EMBL" id="JAJADR010000009">
    <property type="protein sequence ID" value="MCB2410606.1"/>
    <property type="molecule type" value="Genomic_DNA"/>
</dbReference>
<gene>
    <name evidence="1" type="ORF">LGH74_21645</name>
</gene>
<accession>A0ABS8AXQ8</accession>
<organism evidence="1 2">
    <name type="scientific">Hymenobacter lucidus</name>
    <dbReference type="NCBI Taxonomy" id="2880930"/>
    <lineage>
        <taxon>Bacteria</taxon>
        <taxon>Pseudomonadati</taxon>
        <taxon>Bacteroidota</taxon>
        <taxon>Cytophagia</taxon>
        <taxon>Cytophagales</taxon>
        <taxon>Hymenobacteraceae</taxon>
        <taxon>Hymenobacter</taxon>
    </lineage>
</organism>
<reference evidence="1" key="1">
    <citation type="submission" date="2021-10" db="EMBL/GenBank/DDBJ databases">
        <authorList>
            <person name="Dean J.D."/>
            <person name="Kim M.K."/>
            <person name="Newey C.N."/>
            <person name="Stoker T.S."/>
            <person name="Thompson D.W."/>
            <person name="Grose J.H."/>
        </authorList>
    </citation>
    <scope>NUCLEOTIDE SEQUENCE</scope>
    <source>
        <strain evidence="1">BT178</strain>
    </source>
</reference>
<dbReference type="NCBIfam" id="TIGR02117">
    <property type="entry name" value="chp_urease_rgn"/>
    <property type="match status" value="1"/>
</dbReference>
<evidence type="ECO:0000313" key="1">
    <source>
        <dbReference type="EMBL" id="MCB2410606.1"/>
    </source>
</evidence>
<proteinExistence type="predicted"/>
<name>A0ABS8AXQ8_9BACT</name>
<dbReference type="RefSeq" id="WP_226179665.1">
    <property type="nucleotide sequence ID" value="NZ_JAJADR010000009.1"/>
</dbReference>